<dbReference type="EMBL" id="CVRI01000042">
    <property type="protein sequence ID" value="CRK95470.1"/>
    <property type="molecule type" value="Genomic_DNA"/>
</dbReference>
<sequence>MLIFNDAEFCLYADDLKIFKEINEPLDTQILQSNIDKLITYAQTNNLTLNAKKCIVTSFSRKQSSLICAQYHIEGEELERKISTRDLGVIYDHKLNFNDHISYISGKARKMLGFIIRNGKYFKDANTFITLYNSLVRSNIEYASVIWNPHTQLQTNKLESIQHKFLRFLAFKCLNKKDDSLNYSEIEKRFKMDNLELRRKIADVKFTTKSFNNIMDSQSYLHHFKFSPLNSITRKNDVFKTTGSKTDVGKFSLFNRLMNTFNKLQNNDNWLRNQPNDNSIKYVSRLSTQESSQANNLA</sequence>
<dbReference type="OrthoDB" id="7790673at2759"/>
<accession>A0A1J1I927</accession>
<dbReference type="AlphaFoldDB" id="A0A1J1I927"/>
<evidence type="ECO:0000313" key="1">
    <source>
        <dbReference type="EMBL" id="CRK95470.1"/>
    </source>
</evidence>
<proteinExistence type="predicted"/>
<name>A0A1J1I927_9DIPT</name>
<evidence type="ECO:0000313" key="2">
    <source>
        <dbReference type="Proteomes" id="UP000183832"/>
    </source>
</evidence>
<dbReference type="PANTHER" id="PTHR33332">
    <property type="entry name" value="REVERSE TRANSCRIPTASE DOMAIN-CONTAINING PROTEIN"/>
    <property type="match status" value="1"/>
</dbReference>
<reference evidence="1 2" key="1">
    <citation type="submission" date="2015-04" db="EMBL/GenBank/DDBJ databases">
        <authorList>
            <person name="Syromyatnikov M.Y."/>
            <person name="Popov V.N."/>
        </authorList>
    </citation>
    <scope>NUCLEOTIDE SEQUENCE [LARGE SCALE GENOMIC DNA]</scope>
</reference>
<keyword evidence="2" id="KW-1185">Reference proteome</keyword>
<gene>
    <name evidence="1" type="ORF">CLUMA_CG008939</name>
</gene>
<dbReference type="STRING" id="568069.A0A1J1I927"/>
<protein>
    <submittedName>
        <fullName evidence="1">CLUMA_CG008939, isoform A</fullName>
    </submittedName>
</protein>
<dbReference type="Proteomes" id="UP000183832">
    <property type="component" value="Unassembled WGS sequence"/>
</dbReference>
<organism evidence="1 2">
    <name type="scientific">Clunio marinus</name>
    <dbReference type="NCBI Taxonomy" id="568069"/>
    <lineage>
        <taxon>Eukaryota</taxon>
        <taxon>Metazoa</taxon>
        <taxon>Ecdysozoa</taxon>
        <taxon>Arthropoda</taxon>
        <taxon>Hexapoda</taxon>
        <taxon>Insecta</taxon>
        <taxon>Pterygota</taxon>
        <taxon>Neoptera</taxon>
        <taxon>Endopterygota</taxon>
        <taxon>Diptera</taxon>
        <taxon>Nematocera</taxon>
        <taxon>Chironomoidea</taxon>
        <taxon>Chironomidae</taxon>
        <taxon>Clunio</taxon>
    </lineage>
</organism>